<dbReference type="AlphaFoldDB" id="X1HX18"/>
<gene>
    <name evidence="3" type="ORF">S03H2_51648</name>
</gene>
<reference evidence="3" key="1">
    <citation type="journal article" date="2014" name="Front. Microbiol.">
        <title>High frequency of phylogenetically diverse reductive dehalogenase-homologous genes in deep subseafloor sedimentary metagenomes.</title>
        <authorList>
            <person name="Kawai M."/>
            <person name="Futagami T."/>
            <person name="Toyoda A."/>
            <person name="Takaki Y."/>
            <person name="Nishi S."/>
            <person name="Hori S."/>
            <person name="Arai W."/>
            <person name="Tsubouchi T."/>
            <person name="Morono Y."/>
            <person name="Uchiyama I."/>
            <person name="Ito T."/>
            <person name="Fujiyama A."/>
            <person name="Inagaki F."/>
            <person name="Takami H."/>
        </authorList>
    </citation>
    <scope>NUCLEOTIDE SEQUENCE</scope>
    <source>
        <strain evidence="3">Expedition CK06-06</strain>
    </source>
</reference>
<feature type="domain" description="CBS" evidence="2">
    <location>
        <begin position="12"/>
        <end position="68"/>
    </location>
</feature>
<dbReference type="SUPFAM" id="SSF54631">
    <property type="entry name" value="CBS-domain pair"/>
    <property type="match status" value="1"/>
</dbReference>
<keyword evidence="1" id="KW-0129">CBS domain</keyword>
<proteinExistence type="predicted"/>
<evidence type="ECO:0000259" key="2">
    <source>
        <dbReference type="PROSITE" id="PS51371"/>
    </source>
</evidence>
<dbReference type="SMART" id="SM00116">
    <property type="entry name" value="CBS"/>
    <property type="match status" value="2"/>
</dbReference>
<accession>X1HX18</accession>
<evidence type="ECO:0000256" key="1">
    <source>
        <dbReference type="ARBA" id="ARBA00023122"/>
    </source>
</evidence>
<dbReference type="InterPro" id="IPR046342">
    <property type="entry name" value="CBS_dom_sf"/>
</dbReference>
<name>X1HX18_9ZZZZ</name>
<feature type="domain" description="CBS" evidence="2">
    <location>
        <begin position="77"/>
        <end position="133"/>
    </location>
</feature>
<sequence>MFGTKIKAKDIMTKEVIIAKRDTPIYEAVRILRKNEITGMPIVEDDMTLVGVLTEKDVLRLFYAGEDEKNKTANDYMTRPAVSYKEDDTLQSICDFMMINYFRRVPVTSKEGKVVGIISRPDVIDYMLQMKAESAAAGGS</sequence>
<dbReference type="PANTHER" id="PTHR43080:SF2">
    <property type="entry name" value="CBS DOMAIN-CONTAINING PROTEIN"/>
    <property type="match status" value="1"/>
</dbReference>
<dbReference type="InterPro" id="IPR000644">
    <property type="entry name" value="CBS_dom"/>
</dbReference>
<protein>
    <recommendedName>
        <fullName evidence="2">CBS domain-containing protein</fullName>
    </recommendedName>
</protein>
<comment type="caution">
    <text evidence="3">The sequence shown here is derived from an EMBL/GenBank/DDBJ whole genome shotgun (WGS) entry which is preliminary data.</text>
</comment>
<dbReference type="EMBL" id="BARU01032777">
    <property type="protein sequence ID" value="GAH74706.1"/>
    <property type="molecule type" value="Genomic_DNA"/>
</dbReference>
<dbReference type="PROSITE" id="PS51371">
    <property type="entry name" value="CBS"/>
    <property type="match status" value="2"/>
</dbReference>
<dbReference type="Pfam" id="PF00571">
    <property type="entry name" value="CBS"/>
    <property type="match status" value="2"/>
</dbReference>
<dbReference type="Gene3D" id="3.10.580.10">
    <property type="entry name" value="CBS-domain"/>
    <property type="match status" value="1"/>
</dbReference>
<organism evidence="3">
    <name type="scientific">marine sediment metagenome</name>
    <dbReference type="NCBI Taxonomy" id="412755"/>
    <lineage>
        <taxon>unclassified sequences</taxon>
        <taxon>metagenomes</taxon>
        <taxon>ecological metagenomes</taxon>
    </lineage>
</organism>
<dbReference type="PANTHER" id="PTHR43080">
    <property type="entry name" value="CBS DOMAIN-CONTAINING PROTEIN CBSX3, MITOCHONDRIAL"/>
    <property type="match status" value="1"/>
</dbReference>
<evidence type="ECO:0000313" key="3">
    <source>
        <dbReference type="EMBL" id="GAH74706.1"/>
    </source>
</evidence>
<dbReference type="InterPro" id="IPR051257">
    <property type="entry name" value="Diverse_CBS-Domain"/>
</dbReference>